<dbReference type="AlphaFoldDB" id="A0AAD8ZM41"/>
<reference evidence="2" key="1">
    <citation type="submission" date="2023-03" db="EMBL/GenBank/DDBJ databases">
        <title>Electrophorus voltai genome.</title>
        <authorList>
            <person name="Bian C."/>
        </authorList>
    </citation>
    <scope>NUCLEOTIDE SEQUENCE</scope>
    <source>
        <strain evidence="2">CB-2022</strain>
        <tissue evidence="2">Muscle</tissue>
    </source>
</reference>
<feature type="non-terminal residue" evidence="2">
    <location>
        <position position="1"/>
    </location>
</feature>
<proteinExistence type="predicted"/>
<gene>
    <name evidence="2" type="ORF">P4O66_022545</name>
</gene>
<protein>
    <submittedName>
        <fullName evidence="2">Uncharacterized protein</fullName>
    </submittedName>
</protein>
<feature type="compositionally biased region" description="Basic and acidic residues" evidence="1">
    <location>
        <begin position="1"/>
        <end position="11"/>
    </location>
</feature>
<keyword evidence="3" id="KW-1185">Reference proteome</keyword>
<evidence type="ECO:0000313" key="3">
    <source>
        <dbReference type="Proteomes" id="UP001239994"/>
    </source>
</evidence>
<dbReference type="EMBL" id="JAROKS010000008">
    <property type="protein sequence ID" value="KAK1801913.1"/>
    <property type="molecule type" value="Genomic_DNA"/>
</dbReference>
<sequence>MGPEVELERTQVNDTEEQGVGQARDAGSPGLDRKGGESEADQDNKVAFAMLDQLKDFSENFLEVEDGEMNEFMSKMIVHWEQVNKENLSYLYEGYGMSELECELGLIEKRQQQYTGCLEKEEVQLDSGMFH</sequence>
<feature type="region of interest" description="Disordered" evidence="1">
    <location>
        <begin position="1"/>
        <end position="43"/>
    </location>
</feature>
<organism evidence="2 3">
    <name type="scientific">Electrophorus voltai</name>
    <dbReference type="NCBI Taxonomy" id="2609070"/>
    <lineage>
        <taxon>Eukaryota</taxon>
        <taxon>Metazoa</taxon>
        <taxon>Chordata</taxon>
        <taxon>Craniata</taxon>
        <taxon>Vertebrata</taxon>
        <taxon>Euteleostomi</taxon>
        <taxon>Actinopterygii</taxon>
        <taxon>Neopterygii</taxon>
        <taxon>Teleostei</taxon>
        <taxon>Ostariophysi</taxon>
        <taxon>Gymnotiformes</taxon>
        <taxon>Gymnotoidei</taxon>
        <taxon>Gymnotidae</taxon>
        <taxon>Electrophorus</taxon>
    </lineage>
</organism>
<accession>A0AAD8ZM41</accession>
<name>A0AAD8ZM41_9TELE</name>
<comment type="caution">
    <text evidence="2">The sequence shown here is derived from an EMBL/GenBank/DDBJ whole genome shotgun (WGS) entry which is preliminary data.</text>
</comment>
<evidence type="ECO:0000313" key="2">
    <source>
        <dbReference type="EMBL" id="KAK1801913.1"/>
    </source>
</evidence>
<dbReference type="Proteomes" id="UP001239994">
    <property type="component" value="Unassembled WGS sequence"/>
</dbReference>
<evidence type="ECO:0000256" key="1">
    <source>
        <dbReference type="SAM" id="MobiDB-lite"/>
    </source>
</evidence>